<dbReference type="InterPro" id="IPR017871">
    <property type="entry name" value="ABC_transporter-like_CS"/>
</dbReference>
<dbReference type="Pfam" id="PF00005">
    <property type="entry name" value="ABC_tran"/>
    <property type="match status" value="1"/>
</dbReference>
<accession>K2FZT0</accession>
<evidence type="ECO:0000256" key="3">
    <source>
        <dbReference type="ARBA" id="ARBA00022741"/>
    </source>
</evidence>
<evidence type="ECO:0000256" key="2">
    <source>
        <dbReference type="ARBA" id="ARBA00022692"/>
    </source>
</evidence>
<proteinExistence type="predicted"/>
<name>K2FZT0_9BACT</name>
<comment type="subcellular location">
    <subcellularLocation>
        <location evidence="1">Cell membrane</location>
        <topology evidence="1">Multi-pass membrane protein</topology>
    </subcellularLocation>
</comment>
<sequence length="578" mass="69884">MIIEFYSKLKILLSPLRYIKKNLSLNLVWELYDWFQSIYLVQVLAYLVAAIQAKDLDSFYFWIFIFIIVEAFAYFFTFVATTYFVKSFYSMWHTLHTIYLRKFINLDNNKIDMLWTWRSFSIISKWVDSWIEIVLAKWINVLTWILSIIYAFWIIAFTVWFSYLLIILAIFFLLFLIIVYWNSLSLKYRRVRKEITTEYDRSLFKIISSKFEILQNNRIENENKKLLGFLKTIVWLSVKEEIFTSSWNVAVRFIFAIIQLIIFFWLWLWVIRWEISFSYFILVNWLIGVINKYVWWFSREIRSIWVQMVNVDKLLETFDYIDEIKWINNPTPFNYCKWNICIRNLNFWYSSQNIFTDFSADIRWNAKTALVWDSWSGKTTLMKLVAWYINPTAWEIIVDEQNVWDINLISYYKNIWYLTQDPSVFDGTIMENLTYALDREPTQKEIDETIRNSKCEFISELPNGMDTEIGERWIKLSGGQKQRLAIAKIMLKNPNIILLDEPTSALDSISEQVVSEALHNLFRWRTVLVIAHRLQTVKEADDIIVLKKWQIIERWTHSELSQIENWEYKKMLDLQTSF</sequence>
<dbReference type="SMART" id="SM00382">
    <property type="entry name" value="AAA"/>
    <property type="match status" value="1"/>
</dbReference>
<dbReference type="GO" id="GO:0005886">
    <property type="term" value="C:plasma membrane"/>
    <property type="evidence" value="ECO:0007669"/>
    <property type="project" value="UniProtKB-SubCell"/>
</dbReference>
<keyword evidence="3" id="KW-0547">Nucleotide-binding</keyword>
<reference evidence="8" key="1">
    <citation type="journal article" date="2012" name="Science">
        <title>Fermentation, hydrogen, and sulfur metabolism in multiple uncultivated bacterial phyla.</title>
        <authorList>
            <person name="Wrighton K.C."/>
            <person name="Thomas B.C."/>
            <person name="Sharon I."/>
            <person name="Miller C.S."/>
            <person name="Castelle C.J."/>
            <person name="VerBerkmoes N.C."/>
            <person name="Wilkins M.J."/>
            <person name="Hettich R.L."/>
            <person name="Lipton M.S."/>
            <person name="Williams K.H."/>
            <person name="Long P.E."/>
            <person name="Banfield J.F."/>
        </authorList>
    </citation>
    <scope>NUCLEOTIDE SEQUENCE [LARGE SCALE GENOMIC DNA]</scope>
</reference>
<dbReference type="PANTHER" id="PTHR43394">
    <property type="entry name" value="ATP-DEPENDENT PERMEASE MDL1, MITOCHONDRIAL"/>
    <property type="match status" value="1"/>
</dbReference>
<gene>
    <name evidence="8" type="ORF">ACD_3C00054G0008</name>
</gene>
<feature type="domain" description="ABC transporter" evidence="7">
    <location>
        <begin position="340"/>
        <end position="573"/>
    </location>
</feature>
<dbReference type="SUPFAM" id="SSF90123">
    <property type="entry name" value="ABC transporter transmembrane region"/>
    <property type="match status" value="1"/>
</dbReference>
<dbReference type="InterPro" id="IPR003439">
    <property type="entry name" value="ABC_transporter-like_ATP-bd"/>
</dbReference>
<dbReference type="EMBL" id="AMFJ01000328">
    <property type="protein sequence ID" value="EKE28468.1"/>
    <property type="molecule type" value="Genomic_DNA"/>
</dbReference>
<evidence type="ECO:0000256" key="5">
    <source>
        <dbReference type="ARBA" id="ARBA00022989"/>
    </source>
</evidence>
<dbReference type="GO" id="GO:0005524">
    <property type="term" value="F:ATP binding"/>
    <property type="evidence" value="ECO:0007669"/>
    <property type="project" value="UniProtKB-KW"/>
</dbReference>
<dbReference type="SUPFAM" id="SSF52540">
    <property type="entry name" value="P-loop containing nucleoside triphosphate hydrolases"/>
    <property type="match status" value="1"/>
</dbReference>
<dbReference type="PROSITE" id="PS50893">
    <property type="entry name" value="ABC_TRANSPORTER_2"/>
    <property type="match status" value="1"/>
</dbReference>
<dbReference type="AlphaFoldDB" id="K2FZT0"/>
<keyword evidence="6" id="KW-0472">Membrane</keyword>
<dbReference type="GO" id="GO:0015421">
    <property type="term" value="F:ABC-type oligopeptide transporter activity"/>
    <property type="evidence" value="ECO:0007669"/>
    <property type="project" value="TreeGrafter"/>
</dbReference>
<dbReference type="InterPro" id="IPR036640">
    <property type="entry name" value="ABC1_TM_sf"/>
</dbReference>
<keyword evidence="4" id="KW-0067">ATP-binding</keyword>
<dbReference type="Gene3D" id="3.40.50.300">
    <property type="entry name" value="P-loop containing nucleotide triphosphate hydrolases"/>
    <property type="match status" value="1"/>
</dbReference>
<protein>
    <submittedName>
        <fullName evidence="8">MDR-like protein ABC transporter</fullName>
    </submittedName>
</protein>
<evidence type="ECO:0000256" key="1">
    <source>
        <dbReference type="ARBA" id="ARBA00004651"/>
    </source>
</evidence>
<evidence type="ECO:0000256" key="4">
    <source>
        <dbReference type="ARBA" id="ARBA00022840"/>
    </source>
</evidence>
<dbReference type="Gene3D" id="1.20.1560.10">
    <property type="entry name" value="ABC transporter type 1, transmembrane domain"/>
    <property type="match status" value="1"/>
</dbReference>
<keyword evidence="5" id="KW-1133">Transmembrane helix</keyword>
<dbReference type="InterPro" id="IPR039421">
    <property type="entry name" value="Type_1_exporter"/>
</dbReference>
<comment type="caution">
    <text evidence="8">The sequence shown here is derived from an EMBL/GenBank/DDBJ whole genome shotgun (WGS) entry which is preliminary data.</text>
</comment>
<dbReference type="InterPro" id="IPR003593">
    <property type="entry name" value="AAA+_ATPase"/>
</dbReference>
<evidence type="ECO:0000259" key="7">
    <source>
        <dbReference type="PROSITE" id="PS50893"/>
    </source>
</evidence>
<evidence type="ECO:0000313" key="8">
    <source>
        <dbReference type="EMBL" id="EKE28468.1"/>
    </source>
</evidence>
<dbReference type="PANTHER" id="PTHR43394:SF1">
    <property type="entry name" value="ATP-BINDING CASSETTE SUB-FAMILY B MEMBER 10, MITOCHONDRIAL"/>
    <property type="match status" value="1"/>
</dbReference>
<keyword evidence="2" id="KW-0812">Transmembrane</keyword>
<organism evidence="8">
    <name type="scientific">uncultured bacterium</name>
    <name type="common">gcode 4</name>
    <dbReference type="NCBI Taxonomy" id="1234023"/>
    <lineage>
        <taxon>Bacteria</taxon>
        <taxon>environmental samples</taxon>
    </lineage>
</organism>
<dbReference type="GO" id="GO:0016887">
    <property type="term" value="F:ATP hydrolysis activity"/>
    <property type="evidence" value="ECO:0007669"/>
    <property type="project" value="InterPro"/>
</dbReference>
<evidence type="ECO:0000256" key="6">
    <source>
        <dbReference type="ARBA" id="ARBA00023136"/>
    </source>
</evidence>
<dbReference type="InterPro" id="IPR027417">
    <property type="entry name" value="P-loop_NTPase"/>
</dbReference>
<dbReference type="PROSITE" id="PS00211">
    <property type="entry name" value="ABC_TRANSPORTER_1"/>
    <property type="match status" value="1"/>
</dbReference>